<evidence type="ECO:0000256" key="2">
    <source>
        <dbReference type="SAM" id="Phobius"/>
    </source>
</evidence>
<feature type="region of interest" description="Disordered" evidence="1">
    <location>
        <begin position="354"/>
        <end position="378"/>
    </location>
</feature>
<name>A0A7S4ADY0_9STRA</name>
<reference evidence="3" key="1">
    <citation type="submission" date="2021-01" db="EMBL/GenBank/DDBJ databases">
        <authorList>
            <person name="Corre E."/>
            <person name="Pelletier E."/>
            <person name="Niang G."/>
            <person name="Scheremetjew M."/>
            <person name="Finn R."/>
            <person name="Kale V."/>
            <person name="Holt S."/>
            <person name="Cochrane G."/>
            <person name="Meng A."/>
            <person name="Brown T."/>
            <person name="Cohen L."/>
        </authorList>
    </citation>
    <scope>NUCLEOTIDE SEQUENCE</scope>
    <source>
        <strain evidence="3">10249 10 AB</strain>
    </source>
</reference>
<feature type="transmembrane region" description="Helical" evidence="2">
    <location>
        <begin position="100"/>
        <end position="124"/>
    </location>
</feature>
<keyword evidence="2" id="KW-1133">Transmembrane helix</keyword>
<evidence type="ECO:0000256" key="1">
    <source>
        <dbReference type="SAM" id="MobiDB-lite"/>
    </source>
</evidence>
<feature type="transmembrane region" description="Helical" evidence="2">
    <location>
        <begin position="312"/>
        <end position="334"/>
    </location>
</feature>
<sequence length="378" mass="42226">MMSSSQQQQQQQHYYRPTTSAAAAAQAAPAPKKWLMDRITGQSKYNDRERPPANCCWVSPFVGWFPNLLETNRCCQFFGGMGINNSSSETFRFVCLHLGFVTNIGAMLLTAYACLAISLQYFLLSKASMETMVRTETIVGNDDAATASVVTIYTGFRGVAMDNPALAATETGRQIVVAYDDFCEFAATRGLERYLDPSKDCGSCASIYFSMNAVICTMVSVATFFPTFFSTQLRMYSGYDVNCTKNFLTAVGIITILLNLSVMLTYFFLCSRESFYRDGTVYFDSQGNAFDDIADISSNTYWKVKYEWKRGWGLIFLIAATGLKLMDVLCNIAVPTPSVTRDEKEQDIYETIVFAPPPTGDNHSTDNDDDDENNHHHD</sequence>
<feature type="transmembrane region" description="Helical" evidence="2">
    <location>
        <begin position="207"/>
        <end position="227"/>
    </location>
</feature>
<keyword evidence="2" id="KW-0472">Membrane</keyword>
<evidence type="ECO:0000313" key="3">
    <source>
        <dbReference type="EMBL" id="CAE0712574.1"/>
    </source>
</evidence>
<feature type="transmembrane region" description="Helical" evidence="2">
    <location>
        <begin position="247"/>
        <end position="269"/>
    </location>
</feature>
<organism evidence="3">
    <name type="scientific">Pseudo-nitzschia australis</name>
    <dbReference type="NCBI Taxonomy" id="44445"/>
    <lineage>
        <taxon>Eukaryota</taxon>
        <taxon>Sar</taxon>
        <taxon>Stramenopiles</taxon>
        <taxon>Ochrophyta</taxon>
        <taxon>Bacillariophyta</taxon>
        <taxon>Bacillariophyceae</taxon>
        <taxon>Bacillariophycidae</taxon>
        <taxon>Bacillariales</taxon>
        <taxon>Bacillariaceae</taxon>
        <taxon>Pseudo-nitzschia</taxon>
    </lineage>
</organism>
<gene>
    <name evidence="3" type="ORF">PAUS00366_LOCUS5326</name>
</gene>
<accession>A0A7S4ADY0</accession>
<dbReference type="EMBL" id="HBIX01006751">
    <property type="protein sequence ID" value="CAE0712574.1"/>
    <property type="molecule type" value="Transcribed_RNA"/>
</dbReference>
<proteinExistence type="predicted"/>
<protein>
    <submittedName>
        <fullName evidence="3">Uncharacterized protein</fullName>
    </submittedName>
</protein>
<keyword evidence="2" id="KW-0812">Transmembrane</keyword>
<dbReference type="AlphaFoldDB" id="A0A7S4ADY0"/>